<dbReference type="KEGG" id="pyo:PY17X_0844401"/>
<gene>
    <name evidence="2" type="ORF">PY17X_0844401</name>
</gene>
<organism evidence="2 3">
    <name type="scientific">Plasmodium yoelii</name>
    <dbReference type="NCBI Taxonomy" id="5861"/>
    <lineage>
        <taxon>Eukaryota</taxon>
        <taxon>Sar</taxon>
        <taxon>Alveolata</taxon>
        <taxon>Apicomplexa</taxon>
        <taxon>Aconoidasida</taxon>
        <taxon>Haemosporida</taxon>
        <taxon>Plasmodiidae</taxon>
        <taxon>Plasmodium</taxon>
        <taxon>Plasmodium (Vinckeia)</taxon>
    </lineage>
</organism>
<proteinExistence type="predicted"/>
<evidence type="ECO:0000256" key="1">
    <source>
        <dbReference type="SAM" id="Phobius"/>
    </source>
</evidence>
<dbReference type="InterPro" id="IPR006477">
    <property type="entry name" value="Yir_bir_cir"/>
</dbReference>
<dbReference type="Proteomes" id="UP000072874">
    <property type="component" value="Chromosome 8"/>
</dbReference>
<dbReference type="GeneID" id="3789270"/>
<feature type="transmembrane region" description="Helical" evidence="1">
    <location>
        <begin position="267"/>
        <end position="292"/>
    </location>
</feature>
<dbReference type="AlphaFoldDB" id="A0A4V0KLL5"/>
<dbReference type="VEuPathDB" id="PlasmoDB:PY03747"/>
<keyword evidence="1" id="KW-0812">Transmembrane</keyword>
<dbReference type="VEuPathDB" id="PlasmoDB:PYYM_0040100"/>
<name>A0A4V0KLL5_PLAYE</name>
<dbReference type="VEuPathDB" id="PlasmoDB:PY17X_0844401"/>
<dbReference type="VEuPathDB" id="PlasmoDB:Py17XNL_000801996"/>
<dbReference type="Pfam" id="PF06022">
    <property type="entry name" value="Cir_Bir_Yir"/>
    <property type="match status" value="1"/>
</dbReference>
<dbReference type="OrthoDB" id="373137at2759"/>
<protein>
    <submittedName>
        <fullName evidence="2">YIR protein</fullName>
    </submittedName>
</protein>
<dbReference type="RefSeq" id="XP_723945.1">
    <property type="nucleotide sequence ID" value="XM_718852.1"/>
</dbReference>
<dbReference type="NCBIfam" id="TIGR01590">
    <property type="entry name" value="yir-bir-cir_Pla"/>
    <property type="match status" value="1"/>
</dbReference>
<accession>A0A4V0KLL5</accession>
<keyword evidence="1" id="KW-0472">Membrane</keyword>
<reference evidence="2 3" key="1">
    <citation type="journal article" date="2014" name="BMC Biol.">
        <title>A comprehensive evaluation of rodent malaria parasite genomes and gene expression.</title>
        <authorList>
            <person name="Otto T.D."/>
            <person name="Bohme U."/>
            <person name="Jackson A.P."/>
            <person name="Hunt M."/>
            <person name="Franke-Fayard B."/>
            <person name="Hoeijmakers W.A."/>
            <person name="Religa A.A."/>
            <person name="Robertson L."/>
            <person name="Sanders M."/>
            <person name="Ogun S.A."/>
            <person name="Cunningham D."/>
            <person name="Erhart A."/>
            <person name="Billker O."/>
            <person name="Khan S.M."/>
            <person name="Stunnenberg H.G."/>
            <person name="Langhorne J."/>
            <person name="Holder A.A."/>
            <person name="Waters A.P."/>
            <person name="Newbold C.I."/>
            <person name="Pain A."/>
            <person name="Berriman M."/>
            <person name="Janse C.J."/>
        </authorList>
    </citation>
    <scope>NUCLEOTIDE SEQUENCE [LARGE SCALE GENOMIC DNA]</scope>
    <source>
        <strain evidence="2 3">17X</strain>
    </source>
</reference>
<dbReference type="EMBL" id="LM993662">
    <property type="protein sequence ID" value="VTZ77886.1"/>
    <property type="molecule type" value="Genomic_DNA"/>
</dbReference>
<keyword evidence="1" id="KW-1133">Transmembrane helix</keyword>
<evidence type="ECO:0000313" key="2">
    <source>
        <dbReference type="EMBL" id="VTZ77886.1"/>
    </source>
</evidence>
<evidence type="ECO:0000313" key="3">
    <source>
        <dbReference type="Proteomes" id="UP000072874"/>
    </source>
</evidence>
<sequence length="314" mass="36677">MNKEVCESFVSIWEDFPDTLTDDEKYQFNDKTFLNSYCFKYECGGPLEKMNAVFFHLINKFFGSSGLFNNNVKNNINAVEYILIWLSHMLNLKDKQGNILKTFYNVYIYNQEKYKNPINGVDGCRNYNDLIYTKKELMEITNEKLSKFYAPFKSLCNMYSRFNDRTSDCTNCLNDANEFVKTYNKLNGDSSITNDSSCNKLLCTLSNDYDNFKKKYSDVKCSNLSFPAIAKPKNCVEIFKQNPEQPVQRLEQFSQDASSSSSITNKVFTVLSIFGAIAFFLGISYKYSLFGFRKRFQKQKLREKIKKIKKKMNH</sequence>